<feature type="signal peptide" evidence="1">
    <location>
        <begin position="1"/>
        <end position="26"/>
    </location>
</feature>
<dbReference type="RefSeq" id="WP_037581717.1">
    <property type="nucleotide sequence ID" value="NZ_AWEX01000102.1"/>
</dbReference>
<evidence type="ECO:0000313" key="2">
    <source>
        <dbReference type="EMBL" id="KED03679.1"/>
    </source>
</evidence>
<reference evidence="2 3" key="1">
    <citation type="journal article" date="2014" name="Int. J. Syst. Evol. Microbiol.">
        <title>Phylogenomics and the dynamic genome evolution of the genus Streptococcus.</title>
        <authorList>
            <consortium name="The Broad Institute Genome Sequencing Platform"/>
            <person name="Richards V.P."/>
            <person name="Palmer S.R."/>
            <person name="Pavinski Bitar P.D."/>
            <person name="Qin X."/>
            <person name="Weinstock G.M."/>
            <person name="Highlander S.K."/>
            <person name="Town C.D."/>
            <person name="Burne R.A."/>
            <person name="Stanhope M.J."/>
        </authorList>
    </citation>
    <scope>NUCLEOTIDE SEQUENCE [LARGE SCALE GENOMIC DNA]</scope>
    <source>
        <strain evidence="2 3">CECT 5772</strain>
    </source>
</reference>
<evidence type="ECO:0008006" key="4">
    <source>
        <dbReference type="Google" id="ProtNLM"/>
    </source>
</evidence>
<dbReference type="AlphaFoldDB" id="A0A922NT39"/>
<sequence length="152" mass="18102">MKKCLLVSVAALLVVVSLGVRGNVKANSYANFSLSFKERYRAWKQEQEARKKQLEKRDNQKDIIISVEEEQRKELDKQYKIEREMLETVSFFDRLSKSRRQKALYDLEGYKNDRGGYRLTNIKKVLEEAYQIHRRAGGRVIYNPLFNEWKSY</sequence>
<comment type="caution">
    <text evidence="2">The sequence shown here is derived from an EMBL/GenBank/DDBJ whole genome shotgun (WGS) entry which is preliminary data.</text>
</comment>
<name>A0A922NT39_9STRE</name>
<evidence type="ECO:0000313" key="3">
    <source>
        <dbReference type="Proteomes" id="UP000028704"/>
    </source>
</evidence>
<evidence type="ECO:0000256" key="1">
    <source>
        <dbReference type="SAM" id="SignalP"/>
    </source>
</evidence>
<proteinExistence type="predicted"/>
<protein>
    <recommendedName>
        <fullName evidence="4">Phage protein</fullName>
    </recommendedName>
</protein>
<keyword evidence="1" id="KW-0732">Signal</keyword>
<organism evidence="2 3">
    <name type="scientific">Streptococcus equi subsp. ruminatorum CECT 5772</name>
    <dbReference type="NCBI Taxonomy" id="1051981"/>
    <lineage>
        <taxon>Bacteria</taxon>
        <taxon>Bacillati</taxon>
        <taxon>Bacillota</taxon>
        <taxon>Bacilli</taxon>
        <taxon>Lactobacillales</taxon>
        <taxon>Streptococcaceae</taxon>
        <taxon>Streptococcus</taxon>
    </lineage>
</organism>
<accession>A0A922NT39</accession>
<gene>
    <name evidence="2" type="ORF">CECT5772_09482</name>
</gene>
<dbReference type="Proteomes" id="UP000028704">
    <property type="component" value="Unassembled WGS sequence"/>
</dbReference>
<dbReference type="EMBL" id="AWEX01000102">
    <property type="protein sequence ID" value="KED03679.1"/>
    <property type="molecule type" value="Genomic_DNA"/>
</dbReference>
<feature type="chain" id="PRO_5037693349" description="Phage protein" evidence="1">
    <location>
        <begin position="27"/>
        <end position="152"/>
    </location>
</feature>